<dbReference type="InterPro" id="IPR013762">
    <property type="entry name" value="Integrase-like_cat_sf"/>
</dbReference>
<reference evidence="3 4" key="1">
    <citation type="submission" date="2023-10" db="EMBL/GenBank/DDBJ databases">
        <title>Development of a sustainable strategy for remediation of hydrocarbon-contaminated territories based on the waste exchange concept.</title>
        <authorList>
            <person name="Krivoruchko A."/>
        </authorList>
    </citation>
    <scope>NUCLEOTIDE SEQUENCE [LARGE SCALE GENOMIC DNA]</scope>
    <source>
        <strain evidence="3 4">IEGM 1323</strain>
    </source>
</reference>
<dbReference type="Pfam" id="PF00589">
    <property type="entry name" value="Phage_integrase"/>
    <property type="match status" value="1"/>
</dbReference>
<proteinExistence type="predicted"/>
<comment type="caution">
    <text evidence="3">The sequence shown here is derived from an EMBL/GenBank/DDBJ whole genome shotgun (WGS) entry which is preliminary data.</text>
</comment>
<accession>A0ABU4BCM4</accession>
<evidence type="ECO:0000259" key="2">
    <source>
        <dbReference type="PROSITE" id="PS51898"/>
    </source>
</evidence>
<name>A0ABU4BCM4_9NOCA</name>
<keyword evidence="4" id="KW-1185">Reference proteome</keyword>
<gene>
    <name evidence="3" type="ORF">R3P96_11440</name>
</gene>
<dbReference type="EMBL" id="JAWLJX010000003">
    <property type="protein sequence ID" value="MDV6261958.1"/>
    <property type="molecule type" value="Genomic_DNA"/>
</dbReference>
<evidence type="ECO:0000313" key="3">
    <source>
        <dbReference type="EMBL" id="MDV6261958.1"/>
    </source>
</evidence>
<keyword evidence="1" id="KW-0233">DNA recombination</keyword>
<dbReference type="Proteomes" id="UP001185755">
    <property type="component" value="Unassembled WGS sequence"/>
</dbReference>
<dbReference type="Gene3D" id="1.10.443.10">
    <property type="entry name" value="Intergrase catalytic core"/>
    <property type="match status" value="1"/>
</dbReference>
<evidence type="ECO:0000256" key="1">
    <source>
        <dbReference type="ARBA" id="ARBA00023172"/>
    </source>
</evidence>
<dbReference type="InterPro" id="IPR050090">
    <property type="entry name" value="Tyrosine_recombinase_XerCD"/>
</dbReference>
<protein>
    <submittedName>
        <fullName evidence="3">Site-specific integrase</fullName>
    </submittedName>
</protein>
<dbReference type="CDD" id="cd00397">
    <property type="entry name" value="DNA_BRE_C"/>
    <property type="match status" value="1"/>
</dbReference>
<sequence>MTEYLLRCPGSTWQERWDASDLNTQSLSAAELTTTETARAQFGQALGAMFALRVIHPSLTAFKANKLMKYTEQFVIAESDPQLDSYIAAVRTSDSTETFKTRAVIEVCTALTVQGIPFADLTPESFLHHATLTRESTSRTGLHTLKYIGHLAWQILHTSGHFPPTAPSTLRGALRSPQLTTTEMVDRHHIANREVRQMFIDYLDRRSPDLKYSSLSNTASILVGLFWKALEAINPAQHDLRLSDEHYQQWRATLVFRADGTPRSGPWVITMAVQALYYDIQAWAVDEPERWAQWSAPCPVPRSDVRAQAAHKRRAQEQTYDQIRVLQPLLPVLVDFVDQRNQHWRRVLEMASAAAHDEQFFHDGHTYTRVITRGDTRLIEAGDPAGVHVRSPRFGRIIDVGLYEDAAFWVWAIIDTLRYSGIRIEELTELSHLSVRQYQRPNGEAVALLVIAPSKSDRERVIPMSAELFHVIACIIRRINPNSRSIPLATRYDDYERTTVEPQPFLFQRRIGQRLEVMTNGAIGTTIRKVCQDLAETDPRFDGVHFRPHDFRRLFATELVNNGLPIHIGAALLGHLNLDTTRGYVAVFEEDVTRHYQAHLERRRALRPPEEYTPVTAEEWTEFEAHFDKRKLELGSCGRPYATPCSHEHACIRCPMLRVDPKMIVRLTEIETDLESRRERAQSEDWIGEVEGIDLTLSFLRSKRADADRLSTRTTALGTPDFRFGRR</sequence>
<dbReference type="InterPro" id="IPR011010">
    <property type="entry name" value="DNA_brk_join_enz"/>
</dbReference>
<dbReference type="PANTHER" id="PTHR30349">
    <property type="entry name" value="PHAGE INTEGRASE-RELATED"/>
    <property type="match status" value="1"/>
</dbReference>
<dbReference type="PROSITE" id="PS51898">
    <property type="entry name" value="TYR_RECOMBINASE"/>
    <property type="match status" value="1"/>
</dbReference>
<dbReference type="InterPro" id="IPR002104">
    <property type="entry name" value="Integrase_catalytic"/>
</dbReference>
<dbReference type="SUPFAM" id="SSF56349">
    <property type="entry name" value="DNA breaking-rejoining enzymes"/>
    <property type="match status" value="1"/>
</dbReference>
<dbReference type="RefSeq" id="WP_317564467.1">
    <property type="nucleotide sequence ID" value="NZ_JAWLJX010000003.1"/>
</dbReference>
<feature type="domain" description="Tyr recombinase" evidence="2">
    <location>
        <begin position="390"/>
        <end position="597"/>
    </location>
</feature>
<organism evidence="3 4">
    <name type="scientific">Rhodococcoides yunnanense</name>
    <dbReference type="NCBI Taxonomy" id="278209"/>
    <lineage>
        <taxon>Bacteria</taxon>
        <taxon>Bacillati</taxon>
        <taxon>Actinomycetota</taxon>
        <taxon>Actinomycetes</taxon>
        <taxon>Mycobacteriales</taxon>
        <taxon>Nocardiaceae</taxon>
        <taxon>Rhodococcoides</taxon>
    </lineage>
</organism>
<dbReference type="PANTHER" id="PTHR30349:SF64">
    <property type="entry name" value="PROPHAGE INTEGRASE INTD-RELATED"/>
    <property type="match status" value="1"/>
</dbReference>
<evidence type="ECO:0000313" key="4">
    <source>
        <dbReference type="Proteomes" id="UP001185755"/>
    </source>
</evidence>